<dbReference type="Pfam" id="PF15608">
    <property type="entry name" value="PELOTA_1"/>
    <property type="match status" value="1"/>
</dbReference>
<keyword evidence="4" id="KW-1185">Reference proteome</keyword>
<dbReference type="Proteomes" id="UP000006552">
    <property type="component" value="Plasmid 1"/>
</dbReference>
<sequence>MMFCGSYRPSDVELLLKPITIDFMADLELKESLIQSGKRHYSEMLSPEKVPSERYLGLFHDAHQRNRAQLSGDCLRLAQLLYEKHGSDLALVSLARAGTPIGAVLRHLVARISGTHPAHYSISIIRDRGIDTAALGEILSRGHRPESIAFIDGWTGKGVISRELTKAITQYNRSHGTAIDPGLNVLTDLAGSAALAASSEDYLISSSILNSTISGLVSRSILNEAIQPGEYHGCVFFEEFAEHDLSQWFVDDVMAGAIEHLENGGAPRSPELSRNAQAEVSRVYMKEAMTQYGVTDENLIKPGIGEATRVLLRRFPQRVIVRDCHDRKVAHLVALAEEKAVPVETDASLPYNAVSIIRSARDA</sequence>
<dbReference type="InterPro" id="IPR011215">
    <property type="entry name" value="StiP_N"/>
</dbReference>
<reference evidence="3 4" key="1">
    <citation type="journal article" date="2005" name="Arch. Microbiol.">
        <title>The genome sequence of an anaerobic aromatic-degrading denitrifying bacterium, strain EbN1.</title>
        <authorList>
            <person name="Rabus R."/>
            <person name="Kube M."/>
            <person name="Heider J."/>
            <person name="Beck A."/>
            <person name="Heitmann K."/>
            <person name="Widdel F."/>
            <person name="Reinhardt R."/>
        </authorList>
    </citation>
    <scope>NUCLEOTIDE SEQUENCE [LARGE SCALE GENOMIC DNA]</scope>
    <source>
        <strain evidence="3 4">EbN1</strain>
        <plasmid evidence="4">Plasmid pAzo1</plasmid>
    </source>
</reference>
<dbReference type="EMBL" id="CR555307">
    <property type="protein sequence ID" value="CAI10479.1"/>
    <property type="molecule type" value="Genomic_DNA"/>
</dbReference>
<name>Q5NWT5_AROAE</name>
<dbReference type="HOGENOM" id="CLU_032640_1_0_4"/>
<dbReference type="InterPro" id="IPR028157">
    <property type="entry name" value="PELOTA_dom"/>
</dbReference>
<evidence type="ECO:0000313" key="3">
    <source>
        <dbReference type="EMBL" id="CAI10479.1"/>
    </source>
</evidence>
<protein>
    <submittedName>
        <fullName evidence="3">Uncharacterized protein</fullName>
    </submittedName>
</protein>
<evidence type="ECO:0000259" key="1">
    <source>
        <dbReference type="Pfam" id="PF11202"/>
    </source>
</evidence>
<dbReference type="PIRSF" id="PIRSF020979">
    <property type="entry name" value="UCP020979"/>
    <property type="match status" value="1"/>
</dbReference>
<dbReference type="RefSeq" id="WP_011254700.1">
    <property type="nucleotide sequence ID" value="NC_006823.1"/>
</dbReference>
<geneLocation type="plasmid" evidence="4">
    <name>pAzo1</name>
</geneLocation>
<evidence type="ECO:0000313" key="4">
    <source>
        <dbReference type="Proteomes" id="UP000006552"/>
    </source>
</evidence>
<dbReference type="Pfam" id="PF11202">
    <property type="entry name" value="StiP"/>
    <property type="match status" value="1"/>
</dbReference>
<proteinExistence type="predicted"/>
<dbReference type="AlphaFoldDB" id="Q5NWT5"/>
<dbReference type="KEGG" id="eba:p1B306"/>
<gene>
    <name evidence="3" type="ORF">p1B306</name>
</gene>
<keyword evidence="3" id="KW-0614">Plasmid</keyword>
<evidence type="ECO:0000259" key="2">
    <source>
        <dbReference type="Pfam" id="PF15608"/>
    </source>
</evidence>
<accession>Q5NWT5</accession>
<feature type="domain" description="Cysteine protease StiP N-terminal" evidence="1">
    <location>
        <begin position="5"/>
        <end position="253"/>
    </location>
</feature>
<feature type="domain" description="PELOTA RNA-binding" evidence="2">
    <location>
        <begin position="281"/>
        <end position="359"/>
    </location>
</feature>
<dbReference type="InterPro" id="IPR048336">
    <property type="entry name" value="StiP-like"/>
</dbReference>
<organism evidence="3 4">
    <name type="scientific">Aromatoleum aromaticum (strain DSM 19018 / LMG 30748 / EbN1)</name>
    <name type="common">Azoarcus sp. (strain EbN1)</name>
    <dbReference type="NCBI Taxonomy" id="76114"/>
    <lineage>
        <taxon>Bacteria</taxon>
        <taxon>Pseudomonadati</taxon>
        <taxon>Pseudomonadota</taxon>
        <taxon>Betaproteobacteria</taxon>
        <taxon>Rhodocyclales</taxon>
        <taxon>Rhodocyclaceae</taxon>
        <taxon>Aromatoleum</taxon>
    </lineage>
</organism>